<accession>A0A165QYG4</accession>
<dbReference type="Proteomes" id="UP000076761">
    <property type="component" value="Unassembled WGS sequence"/>
</dbReference>
<feature type="non-terminal residue" evidence="2">
    <location>
        <position position="113"/>
    </location>
</feature>
<keyword evidence="3" id="KW-1185">Reference proteome</keyword>
<evidence type="ECO:0000313" key="2">
    <source>
        <dbReference type="EMBL" id="KZT23059.1"/>
    </source>
</evidence>
<sequence length="113" mass="12076">MKLLAIVAGICVAFVVVFLCLVTFYSDNPVIRCCCGRRRRDLDDEVDDLEIGESAATAGTNPNKIAMGPVNSMHPSRPYDDADAATLVDADSRTTFVTKEALNHSVTSLPASG</sequence>
<dbReference type="EMBL" id="KV425589">
    <property type="protein sequence ID" value="KZT23059.1"/>
    <property type="molecule type" value="Genomic_DNA"/>
</dbReference>
<gene>
    <name evidence="2" type="ORF">NEOLEDRAFT_1171033</name>
</gene>
<feature type="region of interest" description="Disordered" evidence="1">
    <location>
        <begin position="60"/>
        <end position="79"/>
    </location>
</feature>
<protein>
    <submittedName>
        <fullName evidence="2">Uncharacterized protein</fullName>
    </submittedName>
</protein>
<dbReference type="AlphaFoldDB" id="A0A165QYG4"/>
<name>A0A165QYG4_9AGAM</name>
<organism evidence="2 3">
    <name type="scientific">Neolentinus lepideus HHB14362 ss-1</name>
    <dbReference type="NCBI Taxonomy" id="1314782"/>
    <lineage>
        <taxon>Eukaryota</taxon>
        <taxon>Fungi</taxon>
        <taxon>Dikarya</taxon>
        <taxon>Basidiomycota</taxon>
        <taxon>Agaricomycotina</taxon>
        <taxon>Agaricomycetes</taxon>
        <taxon>Gloeophyllales</taxon>
        <taxon>Gloeophyllaceae</taxon>
        <taxon>Neolentinus</taxon>
    </lineage>
</organism>
<evidence type="ECO:0000313" key="3">
    <source>
        <dbReference type="Proteomes" id="UP000076761"/>
    </source>
</evidence>
<reference evidence="2 3" key="1">
    <citation type="journal article" date="2016" name="Mol. Biol. Evol.">
        <title>Comparative Genomics of Early-Diverging Mushroom-Forming Fungi Provides Insights into the Origins of Lignocellulose Decay Capabilities.</title>
        <authorList>
            <person name="Nagy L.G."/>
            <person name="Riley R."/>
            <person name="Tritt A."/>
            <person name="Adam C."/>
            <person name="Daum C."/>
            <person name="Floudas D."/>
            <person name="Sun H."/>
            <person name="Yadav J.S."/>
            <person name="Pangilinan J."/>
            <person name="Larsson K.H."/>
            <person name="Matsuura K."/>
            <person name="Barry K."/>
            <person name="Labutti K."/>
            <person name="Kuo R."/>
            <person name="Ohm R.A."/>
            <person name="Bhattacharya S.S."/>
            <person name="Shirouzu T."/>
            <person name="Yoshinaga Y."/>
            <person name="Martin F.M."/>
            <person name="Grigoriev I.V."/>
            <person name="Hibbett D.S."/>
        </authorList>
    </citation>
    <scope>NUCLEOTIDE SEQUENCE [LARGE SCALE GENOMIC DNA]</scope>
    <source>
        <strain evidence="2 3">HHB14362 ss-1</strain>
    </source>
</reference>
<dbReference type="InParanoid" id="A0A165QYG4"/>
<proteinExistence type="predicted"/>
<evidence type="ECO:0000256" key="1">
    <source>
        <dbReference type="SAM" id="MobiDB-lite"/>
    </source>
</evidence>